<reference evidence="1" key="1">
    <citation type="submission" date="2014-08" db="EMBL/GenBank/DDBJ databases">
        <authorList>
            <person name="Murali S."/>
            <person name="Richards S."/>
            <person name="Bandaranaike D."/>
            <person name="Bellair M."/>
            <person name="Blankenburg K."/>
            <person name="Chao H."/>
            <person name="Dinh H."/>
            <person name="Doddapaneni H."/>
            <person name="Dugan-Rocha S."/>
            <person name="Elkadiri S."/>
            <person name="Gnanaolivu R."/>
            <person name="Hughes D."/>
            <person name="Lee S."/>
            <person name="Li M."/>
            <person name="Ming W."/>
            <person name="Munidasa M."/>
            <person name="Muniz J."/>
            <person name="Nguyen L."/>
            <person name="Osuji N."/>
            <person name="Pu L.-L."/>
            <person name="Puazo M."/>
            <person name="Skinner E."/>
            <person name="Qu C."/>
            <person name="Quiroz J."/>
            <person name="Raj R."/>
            <person name="Weissenberger G."/>
            <person name="Xin Y."/>
            <person name="Zou X."/>
            <person name="Han Y."/>
            <person name="Worley K."/>
            <person name="Muzny D."/>
            <person name="Gibbs R."/>
        </authorList>
    </citation>
    <scope>NUCLEOTIDE SEQUENCE</scope>
    <source>
        <strain evidence="1">HAZT.00-mixed</strain>
        <tissue evidence="1">Whole organism</tissue>
    </source>
</reference>
<proteinExistence type="predicted"/>
<evidence type="ECO:0000313" key="1">
    <source>
        <dbReference type="EMBL" id="KAA0190628.1"/>
    </source>
</evidence>
<sequence>MGPTPSKTAPLKSKTGEVLADQEGQMRRWTEPYLELSLSIDSEINSRIARAATVMAKLILYGNLLYGCETRTTHAGHERKLDGFHMRCLRRILQIKWQYRVPNSVDRSGLHTQDLLYCELVEGRRKTGRPKLRLKDICMRDLKRCRIDPSSWETQAADRQRWRLAIGQAVSCAEVERHDGDSQRRFRRKQRATQQRQPSAFTCDGCGLNCHSRIGLCAYLNRYLAET</sequence>
<reference evidence="1" key="2">
    <citation type="journal article" date="2018" name="Environ. Sci. Technol.">
        <title>The Toxicogenome of Hyalella azteca: A Model for Sediment Ecotoxicology and Evolutionary Toxicology.</title>
        <authorList>
            <person name="Poynton H.C."/>
            <person name="Hasenbein S."/>
            <person name="Benoit J.B."/>
            <person name="Sepulveda M.S."/>
            <person name="Poelchau M.F."/>
            <person name="Hughes D.S.T."/>
            <person name="Murali S.C."/>
            <person name="Chen S."/>
            <person name="Glastad K.M."/>
            <person name="Goodisman M.A.D."/>
            <person name="Werren J.H."/>
            <person name="Vineis J.H."/>
            <person name="Bowen J.L."/>
            <person name="Friedrich M."/>
            <person name="Jones J."/>
            <person name="Robertson H.M."/>
            <person name="Feyereisen R."/>
            <person name="Mechler-Hickson A."/>
            <person name="Mathers N."/>
            <person name="Lee C.E."/>
            <person name="Colbourne J.K."/>
            <person name="Biales A."/>
            <person name="Johnston J.S."/>
            <person name="Wellborn G.A."/>
            <person name="Rosendale A.J."/>
            <person name="Cridge A.G."/>
            <person name="Munoz-Torres M.C."/>
            <person name="Bain P.A."/>
            <person name="Manny A.R."/>
            <person name="Major K.M."/>
            <person name="Lambert F.N."/>
            <person name="Vulpe C.D."/>
            <person name="Tuck P."/>
            <person name="Blalock B.J."/>
            <person name="Lin Y.Y."/>
            <person name="Smith M.E."/>
            <person name="Ochoa-Acuna H."/>
            <person name="Chen M.M."/>
            <person name="Childers C.P."/>
            <person name="Qu J."/>
            <person name="Dugan S."/>
            <person name="Lee S.L."/>
            <person name="Chao H."/>
            <person name="Dinh H."/>
            <person name="Han Y."/>
            <person name="Doddapaneni H."/>
            <person name="Worley K.C."/>
            <person name="Muzny D.M."/>
            <person name="Gibbs R.A."/>
            <person name="Richards S."/>
        </authorList>
    </citation>
    <scope>NUCLEOTIDE SEQUENCE</scope>
    <source>
        <strain evidence="1">HAZT.00-mixed</strain>
        <tissue evidence="1">Whole organism</tissue>
    </source>
</reference>
<dbReference type="EMBL" id="JQDR03012856">
    <property type="protein sequence ID" value="KAA0190628.1"/>
    <property type="molecule type" value="Genomic_DNA"/>
</dbReference>
<organism evidence="1">
    <name type="scientific">Hyalella azteca</name>
    <name type="common">Amphipod</name>
    <dbReference type="NCBI Taxonomy" id="294128"/>
    <lineage>
        <taxon>Eukaryota</taxon>
        <taxon>Metazoa</taxon>
        <taxon>Ecdysozoa</taxon>
        <taxon>Arthropoda</taxon>
        <taxon>Crustacea</taxon>
        <taxon>Multicrustacea</taxon>
        <taxon>Malacostraca</taxon>
        <taxon>Eumalacostraca</taxon>
        <taxon>Peracarida</taxon>
        <taxon>Amphipoda</taxon>
        <taxon>Senticaudata</taxon>
        <taxon>Talitrida</taxon>
        <taxon>Talitroidea</taxon>
        <taxon>Hyalellidae</taxon>
        <taxon>Hyalella</taxon>
    </lineage>
</organism>
<name>A0A6A0GWG9_HYAAZ</name>
<dbReference type="Proteomes" id="UP000711488">
    <property type="component" value="Unassembled WGS sequence"/>
</dbReference>
<dbReference type="OrthoDB" id="6374566at2759"/>
<protein>
    <submittedName>
        <fullName evidence="1">Uncharacterized protein</fullName>
    </submittedName>
</protein>
<gene>
    <name evidence="1" type="ORF">HAZT_HAZT010586</name>
</gene>
<accession>A0A6A0GWG9</accession>
<dbReference type="AlphaFoldDB" id="A0A6A0GWG9"/>
<reference evidence="1" key="3">
    <citation type="submission" date="2019-06" db="EMBL/GenBank/DDBJ databases">
        <authorList>
            <person name="Poynton C."/>
            <person name="Hasenbein S."/>
            <person name="Benoit J.B."/>
            <person name="Sepulveda M.S."/>
            <person name="Poelchau M.F."/>
            <person name="Murali S.C."/>
            <person name="Chen S."/>
            <person name="Glastad K.M."/>
            <person name="Werren J.H."/>
            <person name="Vineis J.H."/>
            <person name="Bowen J.L."/>
            <person name="Friedrich M."/>
            <person name="Jones J."/>
            <person name="Robertson H.M."/>
            <person name="Feyereisen R."/>
            <person name="Mechler-Hickson A."/>
            <person name="Mathers N."/>
            <person name="Lee C.E."/>
            <person name="Colbourne J.K."/>
            <person name="Biales A."/>
            <person name="Johnston J.S."/>
            <person name="Wellborn G.A."/>
            <person name="Rosendale A.J."/>
            <person name="Cridge A.G."/>
            <person name="Munoz-Torres M.C."/>
            <person name="Bain P.A."/>
            <person name="Manny A.R."/>
            <person name="Major K.M."/>
            <person name="Lambert F.N."/>
            <person name="Vulpe C.D."/>
            <person name="Tuck P."/>
            <person name="Blalock B.J."/>
            <person name="Lin Y.-Y."/>
            <person name="Smith M.E."/>
            <person name="Ochoa-Acuna H."/>
            <person name="Chen M.-J.M."/>
            <person name="Childers C.P."/>
            <person name="Qu J."/>
            <person name="Dugan S."/>
            <person name="Lee S.L."/>
            <person name="Chao H."/>
            <person name="Dinh H."/>
            <person name="Han Y."/>
            <person name="Doddapaneni H."/>
            <person name="Worley K.C."/>
            <person name="Muzny D.M."/>
            <person name="Gibbs R.A."/>
            <person name="Richards S."/>
        </authorList>
    </citation>
    <scope>NUCLEOTIDE SEQUENCE</scope>
    <source>
        <strain evidence="1">HAZT.00-mixed</strain>
        <tissue evidence="1">Whole organism</tissue>
    </source>
</reference>
<comment type="caution">
    <text evidence="1">The sequence shown here is derived from an EMBL/GenBank/DDBJ whole genome shotgun (WGS) entry which is preliminary data.</text>
</comment>